<evidence type="ECO:0000313" key="2">
    <source>
        <dbReference type="Proteomes" id="UP000192727"/>
    </source>
</evidence>
<gene>
    <name evidence="1" type="ORF">B7C51_04960</name>
</gene>
<organism evidence="1 2">
    <name type="scientific">Paenibacillus larvae subsp. pulvifaciens</name>
    <dbReference type="NCBI Taxonomy" id="1477"/>
    <lineage>
        <taxon>Bacteria</taxon>
        <taxon>Bacillati</taxon>
        <taxon>Bacillota</taxon>
        <taxon>Bacilli</taxon>
        <taxon>Bacillales</taxon>
        <taxon>Paenibacillaceae</taxon>
        <taxon>Paenibacillus</taxon>
    </lineage>
</organism>
<protein>
    <submittedName>
        <fullName evidence="1">Uncharacterized protein</fullName>
    </submittedName>
</protein>
<dbReference type="AlphaFoldDB" id="A0A1V0UQM1"/>
<reference evidence="1 2" key="1">
    <citation type="submission" date="2017-03" db="EMBL/GenBank/DDBJ databases">
        <title>Paenibacillus larvae genome sequencing.</title>
        <authorList>
            <person name="Dingman D.W."/>
        </authorList>
    </citation>
    <scope>NUCLEOTIDE SEQUENCE [LARGE SCALE GENOMIC DNA]</scope>
    <source>
        <strain evidence="1 2">SAG 10367</strain>
    </source>
</reference>
<sequence>MGRLEEWIKEEKEKTYNFVDIQRSYRLYAALADVRNYNRVKPISEPRGLPSDVSAVVKKQSDEWGAYARHRSYLTGKRAIGI</sequence>
<dbReference type="EMBL" id="CP020557">
    <property type="protein sequence ID" value="ARF67320.1"/>
    <property type="molecule type" value="Genomic_DNA"/>
</dbReference>
<evidence type="ECO:0000313" key="1">
    <source>
        <dbReference type="EMBL" id="ARF67320.1"/>
    </source>
</evidence>
<name>A0A1V0UQM1_9BACL</name>
<dbReference type="Proteomes" id="UP000192727">
    <property type="component" value="Chromosome"/>
</dbReference>
<proteinExistence type="predicted"/>
<accession>A0A1V0UQM1</accession>
<dbReference type="RefSeq" id="WP_083038995.1">
    <property type="nucleotide sequence ID" value="NZ_CP020557.1"/>
</dbReference>